<dbReference type="PANTHER" id="PTHR37953:SF1">
    <property type="entry name" value="UPF0127 PROTEIN MJ1496"/>
    <property type="match status" value="1"/>
</dbReference>
<evidence type="ECO:0000313" key="3">
    <source>
        <dbReference type="Proteomes" id="UP001597187"/>
    </source>
</evidence>
<dbReference type="InterPro" id="IPR038695">
    <property type="entry name" value="Saro_0823-like_sf"/>
</dbReference>
<dbReference type="Proteomes" id="UP001597187">
    <property type="component" value="Unassembled WGS sequence"/>
</dbReference>
<dbReference type="Gene3D" id="2.60.120.1140">
    <property type="entry name" value="Protein of unknown function DUF192"/>
    <property type="match status" value="1"/>
</dbReference>
<gene>
    <name evidence="2" type="ORF">ACFSBT_07285</name>
</gene>
<keyword evidence="3" id="KW-1185">Reference proteome</keyword>
<dbReference type="PANTHER" id="PTHR37953">
    <property type="entry name" value="UPF0127 PROTEIN MJ1496"/>
    <property type="match status" value="1"/>
</dbReference>
<evidence type="ECO:0000256" key="1">
    <source>
        <dbReference type="SAM" id="MobiDB-lite"/>
    </source>
</evidence>
<evidence type="ECO:0000313" key="2">
    <source>
        <dbReference type="EMBL" id="MFD1513076.1"/>
    </source>
</evidence>
<proteinExistence type="predicted"/>
<organism evidence="2 3">
    <name type="scientific">Halomarina rubra</name>
    <dbReference type="NCBI Taxonomy" id="2071873"/>
    <lineage>
        <taxon>Archaea</taxon>
        <taxon>Methanobacteriati</taxon>
        <taxon>Methanobacteriota</taxon>
        <taxon>Stenosarchaea group</taxon>
        <taxon>Halobacteria</taxon>
        <taxon>Halobacteriales</taxon>
        <taxon>Natronomonadaceae</taxon>
        <taxon>Halomarina</taxon>
    </lineage>
</organism>
<accession>A0ABD6AUM2</accession>
<reference evidence="2 3" key="1">
    <citation type="journal article" date="2019" name="Int. J. Syst. Evol. Microbiol.">
        <title>The Global Catalogue of Microorganisms (GCM) 10K type strain sequencing project: providing services to taxonomists for standard genome sequencing and annotation.</title>
        <authorList>
            <consortium name="The Broad Institute Genomics Platform"/>
            <consortium name="The Broad Institute Genome Sequencing Center for Infectious Disease"/>
            <person name="Wu L."/>
            <person name="Ma J."/>
        </authorList>
    </citation>
    <scope>NUCLEOTIDE SEQUENCE [LARGE SCALE GENOMIC DNA]</scope>
    <source>
        <strain evidence="2 3">CGMCC 1.12563</strain>
    </source>
</reference>
<dbReference type="PROSITE" id="PS51257">
    <property type="entry name" value="PROKAR_LIPOPROTEIN"/>
    <property type="match status" value="1"/>
</dbReference>
<feature type="region of interest" description="Disordered" evidence="1">
    <location>
        <begin position="31"/>
        <end position="88"/>
    </location>
</feature>
<dbReference type="AlphaFoldDB" id="A0ABD6AUM2"/>
<feature type="compositionally biased region" description="Low complexity" evidence="1">
    <location>
        <begin position="35"/>
        <end position="83"/>
    </location>
</feature>
<name>A0ABD6AUM2_9EURY</name>
<sequence>MVRSTRTGALLLAVALVVALSGCAGIADDPATTETQAPATGTDAPPTATSPTEDASETATPSPASTADPTTSPTTTPTGPSATFVEDGETLATVTLEVADNRSERRRGLMHRESLAEDAGMVFVYDDANPRTFWMKNTLIPLDMVFVSSNGTVLNVEHADVPPEGSTDYGNYESDGPAQYVVEVNRGFANETGIGPGTQVEFSALNATSETETDSR</sequence>
<dbReference type="EMBL" id="JBHUDC010000003">
    <property type="protein sequence ID" value="MFD1513076.1"/>
    <property type="molecule type" value="Genomic_DNA"/>
</dbReference>
<protein>
    <submittedName>
        <fullName evidence="2">DUF192 domain-containing protein</fullName>
    </submittedName>
</protein>
<dbReference type="Pfam" id="PF02643">
    <property type="entry name" value="DUF192"/>
    <property type="match status" value="1"/>
</dbReference>
<dbReference type="InterPro" id="IPR003795">
    <property type="entry name" value="DUF192"/>
</dbReference>
<comment type="caution">
    <text evidence="2">The sequence shown here is derived from an EMBL/GenBank/DDBJ whole genome shotgun (WGS) entry which is preliminary data.</text>
</comment>
<dbReference type="RefSeq" id="WP_250873042.1">
    <property type="nucleotide sequence ID" value="NZ_JALXFV010000003.1"/>
</dbReference>